<proteinExistence type="predicted"/>
<dbReference type="EMBL" id="MN740350">
    <property type="protein sequence ID" value="QHU01841.1"/>
    <property type="molecule type" value="Genomic_DNA"/>
</dbReference>
<sequence length="47" mass="5450">MGVAEKYPPMSKSEVNANLFLMKYGAQRRKPPTKGVYSKEWCKTHDF</sequence>
<evidence type="ECO:0000313" key="1">
    <source>
        <dbReference type="EMBL" id="QHU01841.1"/>
    </source>
</evidence>
<reference evidence="1" key="1">
    <citation type="journal article" date="2020" name="Nature">
        <title>Giant virus diversity and host interactions through global metagenomics.</title>
        <authorList>
            <person name="Schulz F."/>
            <person name="Roux S."/>
            <person name="Paez-Espino D."/>
            <person name="Jungbluth S."/>
            <person name="Walsh D.A."/>
            <person name="Denef V.J."/>
            <person name="McMahon K.D."/>
            <person name="Konstantinidis K.T."/>
            <person name="Eloe-Fadrosh E.A."/>
            <person name="Kyrpides N.C."/>
            <person name="Woyke T."/>
        </authorList>
    </citation>
    <scope>NUCLEOTIDE SEQUENCE</scope>
    <source>
        <strain evidence="1">GVMAG-M-3300025880-56</strain>
    </source>
</reference>
<organism evidence="1">
    <name type="scientific">viral metagenome</name>
    <dbReference type="NCBI Taxonomy" id="1070528"/>
    <lineage>
        <taxon>unclassified sequences</taxon>
        <taxon>metagenomes</taxon>
        <taxon>organismal metagenomes</taxon>
    </lineage>
</organism>
<dbReference type="AlphaFoldDB" id="A0A6C0JAM4"/>
<accession>A0A6C0JAM4</accession>
<name>A0A6C0JAM4_9ZZZZ</name>
<protein>
    <submittedName>
        <fullName evidence="1">Uncharacterized protein</fullName>
    </submittedName>
</protein>